<dbReference type="AlphaFoldDB" id="A0A1F6AYM2"/>
<name>A0A1F6AYM2_9BACT</name>
<dbReference type="GO" id="GO:0004803">
    <property type="term" value="F:transposase activity"/>
    <property type="evidence" value="ECO:0007669"/>
    <property type="project" value="InterPro"/>
</dbReference>
<dbReference type="GO" id="GO:0003677">
    <property type="term" value="F:DNA binding"/>
    <property type="evidence" value="ECO:0007669"/>
    <property type="project" value="InterPro"/>
</dbReference>
<proteinExistence type="predicted"/>
<dbReference type="PANTHER" id="PTHR34322">
    <property type="entry name" value="TRANSPOSASE, Y1_TNP DOMAIN-CONTAINING"/>
    <property type="match status" value="1"/>
</dbReference>
<dbReference type="SUPFAM" id="SSF143422">
    <property type="entry name" value="Transposase IS200-like"/>
    <property type="match status" value="1"/>
</dbReference>
<dbReference type="Gene3D" id="3.30.70.1290">
    <property type="entry name" value="Transposase IS200-like"/>
    <property type="match status" value="1"/>
</dbReference>
<evidence type="ECO:0000259" key="1">
    <source>
        <dbReference type="SMART" id="SM01321"/>
    </source>
</evidence>
<dbReference type="PANTHER" id="PTHR34322:SF2">
    <property type="entry name" value="TRANSPOSASE IS200-LIKE DOMAIN-CONTAINING PROTEIN"/>
    <property type="match status" value="1"/>
</dbReference>
<protein>
    <recommendedName>
        <fullName evidence="1">Transposase IS200-like domain-containing protein</fullName>
    </recommendedName>
</protein>
<feature type="domain" description="Transposase IS200-like" evidence="1">
    <location>
        <begin position="11"/>
        <end position="159"/>
    </location>
</feature>
<evidence type="ECO:0000313" key="2">
    <source>
        <dbReference type="EMBL" id="OGG29814.1"/>
    </source>
</evidence>
<dbReference type="EMBL" id="MFJX01000055">
    <property type="protein sequence ID" value="OGG29814.1"/>
    <property type="molecule type" value="Genomic_DNA"/>
</dbReference>
<dbReference type="GO" id="GO:0006313">
    <property type="term" value="P:DNA transposition"/>
    <property type="evidence" value="ECO:0007669"/>
    <property type="project" value="InterPro"/>
</dbReference>
<sequence length="232" mass="27397">MPAKNSRKPYSPDSYRHIYNRGVEKRKIFLDNQDYGVFLSYLKEYLLPKNEQELLHKLTSPTISTVVKDQIFRALRINNFADDIRLIAYSLMPNHYHLLLHQQSANGIDTFMNSLGSRYSRYFNKKHKRIGTLYQDVYKAVLVKTDEQLLHLTRYIHRNSLPLALKDEVLRGSPFLFQPSSYLEYIGKRKTEWVHPEEILKFFSKINPSLSYKSFVAEEEMMDIIKDVAIDI</sequence>
<dbReference type="Pfam" id="PF01797">
    <property type="entry name" value="Y1_Tnp"/>
    <property type="match status" value="1"/>
</dbReference>
<dbReference type="InterPro" id="IPR036515">
    <property type="entry name" value="Transposase_17_sf"/>
</dbReference>
<comment type="caution">
    <text evidence="2">The sequence shown here is derived from an EMBL/GenBank/DDBJ whole genome shotgun (WGS) entry which is preliminary data.</text>
</comment>
<dbReference type="InterPro" id="IPR002686">
    <property type="entry name" value="Transposase_17"/>
</dbReference>
<evidence type="ECO:0000313" key="3">
    <source>
        <dbReference type="Proteomes" id="UP000176450"/>
    </source>
</evidence>
<gene>
    <name evidence="2" type="ORF">A3A63_03025</name>
</gene>
<dbReference type="SMART" id="SM01321">
    <property type="entry name" value="Y1_Tnp"/>
    <property type="match status" value="1"/>
</dbReference>
<dbReference type="Proteomes" id="UP000176450">
    <property type="component" value="Unassembled WGS sequence"/>
</dbReference>
<reference evidence="2 3" key="1">
    <citation type="journal article" date="2016" name="Nat. Commun.">
        <title>Thousands of microbial genomes shed light on interconnected biogeochemical processes in an aquifer system.</title>
        <authorList>
            <person name="Anantharaman K."/>
            <person name="Brown C.T."/>
            <person name="Hug L.A."/>
            <person name="Sharon I."/>
            <person name="Castelle C.J."/>
            <person name="Probst A.J."/>
            <person name="Thomas B.C."/>
            <person name="Singh A."/>
            <person name="Wilkins M.J."/>
            <person name="Karaoz U."/>
            <person name="Brodie E.L."/>
            <person name="Williams K.H."/>
            <person name="Hubbard S.S."/>
            <person name="Banfield J.F."/>
        </authorList>
    </citation>
    <scope>NUCLEOTIDE SEQUENCE [LARGE SCALE GENOMIC DNA]</scope>
</reference>
<accession>A0A1F6AYM2</accession>
<organism evidence="2 3">
    <name type="scientific">Candidatus Gottesmanbacteria bacterium RIFCSPLOWO2_01_FULL_46_9</name>
    <dbReference type="NCBI Taxonomy" id="1798394"/>
    <lineage>
        <taxon>Bacteria</taxon>
        <taxon>Candidatus Gottesmaniibacteriota</taxon>
    </lineage>
</organism>